<evidence type="ECO:0000256" key="1">
    <source>
        <dbReference type="ARBA" id="ARBA00004141"/>
    </source>
</evidence>
<sequence length="963" mass="111993">MNFEGNLHGDYGLERQSYERNEDAYHNRNLNNYTGRQEEFYDAPYETDSSYFDDENHRNSYRNFNQGNDSINERASRYDMEQNYSETLIRSTNASSEYDHRHHNPNDFQRKQRNETRENRHSAQYPKYSESMWDRDNMNHKGQRNNYTSDQSRVSEHPSHISRNSRSLNEEIYESIEDEPDYGETFVQNISPRNYLMDNSNEREKFFRLGIENNAFESHEVGSDYKLDSPDGSDNLVQMRHQDKGENSSVILDDGRKTYVFRKKAVPINDRHSRTASSHRSTVKRKSAIPEGYVPSHRENVVTLKDKKQMLEEQDTIHGVVNIFREKILKEPELIEKGFAGWRHRQTQRWNSFTQQVKNIAKILEPWAGSFKTVEGRFGTAIMNYFRFIRWLMFMNLYMMVIMMCVTLVPHFVLKDSPFNDTISNKTIQCTEEYGHHIHNITDNENIGNQIFDVIQGTGWMEQTVLFYGAYRNKTMLENETTYNMSLAYLLASGGSFLISFFLIVRNTGKGIKRGVMNKDSTVNQYTNKVFCGGWDFCINDDKAAKRRHQNFFQELQGDLETQRLIWRKQSLTLKDKIKLYIIRTAVNIFVVAALGGSLYLIFFTNGKMLELQDSNFSELHVIVQALIQYMPSITITLLNVIVPVIFNKLVIFEDYTPVFEIRITLLRIILLRLASLGILIGSLYRVIASPADDYRADCGNQRWEVTDQNQQVKSSIKCWETYVGQQIYKLIILDFLVGLIITFVVEFPRRIIYKKFHNTNKLVNMVGQQEFDLPKVVLDIVYSQTLCWMGLFFCPLTPVLGFLKCFIFFYVRKLSLLTNCVQPVRPYRTSRSNSLFAAVLFLSFLLATIPLAYLIGSISPSQSCGPFRQYMGGFVFFDVIPNEIQTWPSAAVKVFRVLGSTAFLIPAILVVCSIMYGYWASKEGSKRQAELIQEELTEEGRDKQFLVAQVNEILQHLDATNS</sequence>
<comment type="subcellular location">
    <subcellularLocation>
        <location evidence="1">Membrane</location>
        <topology evidence="1">Multi-pass membrane protein</topology>
    </subcellularLocation>
</comment>
<organism evidence="9 10">
    <name type="scientific">Mytilus coruscus</name>
    <name type="common">Sea mussel</name>
    <dbReference type="NCBI Taxonomy" id="42192"/>
    <lineage>
        <taxon>Eukaryota</taxon>
        <taxon>Metazoa</taxon>
        <taxon>Spiralia</taxon>
        <taxon>Lophotrochozoa</taxon>
        <taxon>Mollusca</taxon>
        <taxon>Bivalvia</taxon>
        <taxon>Autobranchia</taxon>
        <taxon>Pteriomorphia</taxon>
        <taxon>Mytilida</taxon>
        <taxon>Mytiloidea</taxon>
        <taxon>Mytilidae</taxon>
        <taxon>Mytilinae</taxon>
        <taxon>Mytilus</taxon>
    </lineage>
</organism>
<keyword evidence="5 7" id="KW-0472">Membrane</keyword>
<dbReference type="InterPro" id="IPR038900">
    <property type="entry name" value="TMC"/>
</dbReference>
<evidence type="ECO:0000313" key="9">
    <source>
        <dbReference type="EMBL" id="CAC5409213.1"/>
    </source>
</evidence>
<dbReference type="GO" id="GO:0008381">
    <property type="term" value="F:mechanosensitive monoatomic ion channel activity"/>
    <property type="evidence" value="ECO:0007669"/>
    <property type="project" value="TreeGrafter"/>
</dbReference>
<feature type="compositionally biased region" description="Basic and acidic residues" evidence="6">
    <location>
        <begin position="97"/>
        <end position="121"/>
    </location>
</feature>
<dbReference type="InterPro" id="IPR012496">
    <property type="entry name" value="TMC_dom"/>
</dbReference>
<feature type="transmembrane region" description="Helical" evidence="7">
    <location>
        <begin position="623"/>
        <end position="646"/>
    </location>
</feature>
<accession>A0A6J8DKQ2</accession>
<evidence type="ECO:0000256" key="4">
    <source>
        <dbReference type="ARBA" id="ARBA00022989"/>
    </source>
</evidence>
<feature type="compositionally biased region" description="Polar residues" evidence="6">
    <location>
        <begin position="61"/>
        <end position="70"/>
    </location>
</feature>
<evidence type="ECO:0000313" key="10">
    <source>
        <dbReference type="Proteomes" id="UP000507470"/>
    </source>
</evidence>
<evidence type="ECO:0000259" key="8">
    <source>
        <dbReference type="Pfam" id="PF07810"/>
    </source>
</evidence>
<evidence type="ECO:0000256" key="6">
    <source>
        <dbReference type="SAM" id="MobiDB-lite"/>
    </source>
</evidence>
<dbReference type="Proteomes" id="UP000507470">
    <property type="component" value="Unassembled WGS sequence"/>
</dbReference>
<name>A0A6J8DKQ2_MYTCO</name>
<reference evidence="9 10" key="1">
    <citation type="submission" date="2020-06" db="EMBL/GenBank/DDBJ databases">
        <authorList>
            <person name="Li R."/>
            <person name="Bekaert M."/>
        </authorList>
    </citation>
    <scope>NUCLEOTIDE SEQUENCE [LARGE SCALE GENOMIC DNA]</scope>
    <source>
        <strain evidence="10">wild</strain>
    </source>
</reference>
<dbReference type="GO" id="GO:0005886">
    <property type="term" value="C:plasma membrane"/>
    <property type="evidence" value="ECO:0007669"/>
    <property type="project" value="InterPro"/>
</dbReference>
<feature type="transmembrane region" description="Helical" evidence="7">
    <location>
        <begin position="581"/>
        <end position="603"/>
    </location>
</feature>
<feature type="transmembrane region" description="Helical" evidence="7">
    <location>
        <begin position="728"/>
        <end position="746"/>
    </location>
</feature>
<feature type="transmembrane region" description="Helical" evidence="7">
    <location>
        <begin position="486"/>
        <end position="505"/>
    </location>
</feature>
<evidence type="ECO:0000256" key="7">
    <source>
        <dbReference type="SAM" id="Phobius"/>
    </source>
</evidence>
<feature type="region of interest" description="Disordered" evidence="6">
    <location>
        <begin position="47"/>
        <end position="75"/>
    </location>
</feature>
<dbReference type="AlphaFoldDB" id="A0A6J8DKQ2"/>
<feature type="transmembrane region" description="Helical" evidence="7">
    <location>
        <begin position="391"/>
        <end position="413"/>
    </location>
</feature>
<feature type="transmembrane region" description="Helical" evidence="7">
    <location>
        <begin position="666"/>
        <end position="688"/>
    </location>
</feature>
<gene>
    <name evidence="9" type="ORF">MCOR_42529</name>
</gene>
<protein>
    <submittedName>
        <fullName evidence="9">TMC</fullName>
    </submittedName>
</protein>
<dbReference type="OrthoDB" id="1936208at2759"/>
<feature type="domain" description="TMC" evidence="8">
    <location>
        <begin position="719"/>
        <end position="831"/>
    </location>
</feature>
<dbReference type="PANTHER" id="PTHR23302">
    <property type="entry name" value="TRANSMEMBRANE CHANNEL-RELATED"/>
    <property type="match status" value="1"/>
</dbReference>
<comment type="similarity">
    <text evidence="2">Belongs to the TMC family.</text>
</comment>
<proteinExistence type="inferred from homology"/>
<keyword evidence="3 7" id="KW-0812">Transmembrane</keyword>
<evidence type="ECO:0000256" key="2">
    <source>
        <dbReference type="ARBA" id="ARBA00006510"/>
    </source>
</evidence>
<dbReference type="PANTHER" id="PTHR23302:SF24">
    <property type="entry name" value="TMC DOMAIN-CONTAINING PROTEIN"/>
    <property type="match status" value="1"/>
</dbReference>
<dbReference type="Pfam" id="PF07810">
    <property type="entry name" value="TMC"/>
    <property type="match status" value="1"/>
</dbReference>
<evidence type="ECO:0000256" key="3">
    <source>
        <dbReference type="ARBA" id="ARBA00022692"/>
    </source>
</evidence>
<keyword evidence="10" id="KW-1185">Reference proteome</keyword>
<dbReference type="EMBL" id="CACVKT020007641">
    <property type="protein sequence ID" value="CAC5409213.1"/>
    <property type="molecule type" value="Genomic_DNA"/>
</dbReference>
<evidence type="ECO:0000256" key="5">
    <source>
        <dbReference type="ARBA" id="ARBA00023136"/>
    </source>
</evidence>
<keyword evidence="4 7" id="KW-1133">Transmembrane helix</keyword>
<feature type="region of interest" description="Disordered" evidence="6">
    <location>
        <begin position="91"/>
        <end position="165"/>
    </location>
</feature>
<feature type="transmembrane region" description="Helical" evidence="7">
    <location>
        <begin position="898"/>
        <end position="920"/>
    </location>
</feature>
<feature type="transmembrane region" description="Helical" evidence="7">
    <location>
        <begin position="836"/>
        <end position="857"/>
    </location>
</feature>